<dbReference type="Pfam" id="PF13639">
    <property type="entry name" value="zf-RING_2"/>
    <property type="match status" value="1"/>
</dbReference>
<evidence type="ECO:0000256" key="2">
    <source>
        <dbReference type="ARBA" id="ARBA00022771"/>
    </source>
</evidence>
<keyword evidence="5" id="KW-0472">Membrane</keyword>
<name>A0A438HMY8_VITVI</name>
<keyword evidence="5" id="KW-1133">Transmembrane helix</keyword>
<gene>
    <name evidence="7" type="ORF">CK203_033406</name>
</gene>
<dbReference type="PANTHER" id="PTHR45969:SF81">
    <property type="entry name" value="OS08G0157400 PROTEIN"/>
    <property type="match status" value="1"/>
</dbReference>
<dbReference type="PANTHER" id="PTHR45969">
    <property type="entry name" value="RING ZINC FINGER PROTEIN-RELATED"/>
    <property type="match status" value="1"/>
</dbReference>
<evidence type="ECO:0000256" key="4">
    <source>
        <dbReference type="PROSITE-ProRule" id="PRU00175"/>
    </source>
</evidence>
<keyword evidence="2 4" id="KW-0863">Zinc-finger</keyword>
<organism evidence="7 8">
    <name type="scientific">Vitis vinifera</name>
    <name type="common">Grape</name>
    <dbReference type="NCBI Taxonomy" id="29760"/>
    <lineage>
        <taxon>Eukaryota</taxon>
        <taxon>Viridiplantae</taxon>
        <taxon>Streptophyta</taxon>
        <taxon>Embryophyta</taxon>
        <taxon>Tracheophyta</taxon>
        <taxon>Spermatophyta</taxon>
        <taxon>Magnoliopsida</taxon>
        <taxon>eudicotyledons</taxon>
        <taxon>Gunneridae</taxon>
        <taxon>Pentapetalae</taxon>
        <taxon>rosids</taxon>
        <taxon>Vitales</taxon>
        <taxon>Vitaceae</taxon>
        <taxon>Viteae</taxon>
        <taxon>Vitis</taxon>
    </lineage>
</organism>
<evidence type="ECO:0000256" key="3">
    <source>
        <dbReference type="ARBA" id="ARBA00022833"/>
    </source>
</evidence>
<feature type="domain" description="RING-type" evidence="6">
    <location>
        <begin position="150"/>
        <end position="191"/>
    </location>
</feature>
<reference evidence="7 8" key="1">
    <citation type="journal article" date="2018" name="PLoS Genet.">
        <title>Population sequencing reveals clonal diversity and ancestral inbreeding in the grapevine cultivar Chardonnay.</title>
        <authorList>
            <person name="Roach M.J."/>
            <person name="Johnson D.L."/>
            <person name="Bohlmann J."/>
            <person name="van Vuuren H.J."/>
            <person name="Jones S.J."/>
            <person name="Pretorius I.S."/>
            <person name="Schmidt S.A."/>
            <person name="Borneman A.R."/>
        </authorList>
    </citation>
    <scope>NUCLEOTIDE SEQUENCE [LARGE SCALE GENOMIC DNA]</scope>
    <source>
        <strain evidence="8">cv. Chardonnay</strain>
        <tissue evidence="7">Leaf</tissue>
    </source>
</reference>
<sequence>MIEIEADPTPTDVINTSYSHSCLPPTTPLICPGSCSIFFQVIQPLSVVGIFCVAIKMPKSINVVFLLNLLGYFKVIVMVALAHLGLFHPPEQAYSEEHPASTYVVVMDGQTPSLVPVPVVMAWIKKRVPVVEYGSFLGKLGMHEDEDAVCSVCLDCIKRSHQIRELSNCCHVFHKECLDTWVDEGQALSLPNGTKAIYLDDDSAIISGDWDLEWRMSLSFISLSTDPILCQAYFPFCFLTLYLE</sequence>
<dbReference type="PROSITE" id="PS50089">
    <property type="entry name" value="ZF_RING_2"/>
    <property type="match status" value="1"/>
</dbReference>
<feature type="transmembrane region" description="Helical" evidence="5">
    <location>
        <begin position="62"/>
        <end position="86"/>
    </location>
</feature>
<dbReference type="Proteomes" id="UP000288805">
    <property type="component" value="Unassembled WGS sequence"/>
</dbReference>
<evidence type="ECO:0000313" key="8">
    <source>
        <dbReference type="Proteomes" id="UP000288805"/>
    </source>
</evidence>
<dbReference type="EMBL" id="QGNW01000201">
    <property type="protein sequence ID" value="RVW85769.1"/>
    <property type="molecule type" value="Genomic_DNA"/>
</dbReference>
<feature type="transmembrane region" description="Helical" evidence="5">
    <location>
        <begin position="37"/>
        <end position="55"/>
    </location>
</feature>
<dbReference type="SUPFAM" id="SSF57850">
    <property type="entry name" value="RING/U-box"/>
    <property type="match status" value="1"/>
</dbReference>
<evidence type="ECO:0000259" key="6">
    <source>
        <dbReference type="PROSITE" id="PS50089"/>
    </source>
</evidence>
<dbReference type="AlphaFoldDB" id="A0A438HMY8"/>
<dbReference type="GO" id="GO:0008270">
    <property type="term" value="F:zinc ion binding"/>
    <property type="evidence" value="ECO:0007669"/>
    <property type="project" value="UniProtKB-KW"/>
</dbReference>
<dbReference type="Gene3D" id="3.30.40.10">
    <property type="entry name" value="Zinc/RING finger domain, C3HC4 (zinc finger)"/>
    <property type="match status" value="1"/>
</dbReference>
<accession>A0A438HMY8</accession>
<keyword evidence="5" id="KW-0812">Transmembrane</keyword>
<dbReference type="InterPro" id="IPR013083">
    <property type="entry name" value="Znf_RING/FYVE/PHD"/>
</dbReference>
<dbReference type="InterPro" id="IPR001841">
    <property type="entry name" value="Znf_RING"/>
</dbReference>
<proteinExistence type="predicted"/>
<keyword evidence="1" id="KW-0479">Metal-binding</keyword>
<protein>
    <recommendedName>
        <fullName evidence="6">RING-type domain-containing protein</fullName>
    </recommendedName>
</protein>
<keyword evidence="3" id="KW-0862">Zinc</keyword>
<evidence type="ECO:0000256" key="1">
    <source>
        <dbReference type="ARBA" id="ARBA00022723"/>
    </source>
</evidence>
<comment type="caution">
    <text evidence="7">The sequence shown here is derived from an EMBL/GenBank/DDBJ whole genome shotgun (WGS) entry which is preliminary data.</text>
</comment>
<evidence type="ECO:0000256" key="5">
    <source>
        <dbReference type="SAM" id="Phobius"/>
    </source>
</evidence>
<evidence type="ECO:0000313" key="7">
    <source>
        <dbReference type="EMBL" id="RVW85769.1"/>
    </source>
</evidence>